<name>A0A127ZES9_9BASI</name>
<dbReference type="EMBL" id="LK056680">
    <property type="protein sequence ID" value="CDU24628.1"/>
    <property type="molecule type" value="Genomic_DNA"/>
</dbReference>
<reference evidence="2" key="1">
    <citation type="submission" date="2014-06" db="EMBL/GenBank/DDBJ databases">
        <authorList>
            <person name="Ju J."/>
            <person name="Zhang J."/>
        </authorList>
    </citation>
    <scope>NUCLEOTIDE SEQUENCE</scope>
    <source>
        <strain evidence="2">SscI8</strain>
    </source>
</reference>
<feature type="compositionally biased region" description="Polar residues" evidence="1">
    <location>
        <begin position="1"/>
        <end position="25"/>
    </location>
</feature>
<evidence type="ECO:0000313" key="2">
    <source>
        <dbReference type="EMBL" id="CDU24628.1"/>
    </source>
</evidence>
<gene>
    <name evidence="2" type="ORF">SPSC_04461</name>
</gene>
<organism evidence="2">
    <name type="scientific">Sporisorium scitamineum</name>
    <dbReference type="NCBI Taxonomy" id="49012"/>
    <lineage>
        <taxon>Eukaryota</taxon>
        <taxon>Fungi</taxon>
        <taxon>Dikarya</taxon>
        <taxon>Basidiomycota</taxon>
        <taxon>Ustilaginomycotina</taxon>
        <taxon>Ustilaginomycetes</taxon>
        <taxon>Ustilaginales</taxon>
        <taxon>Ustilaginaceae</taxon>
        <taxon>Sporisorium</taxon>
    </lineage>
</organism>
<dbReference type="AlphaFoldDB" id="A0A127ZES9"/>
<proteinExistence type="predicted"/>
<feature type="compositionally biased region" description="Pro residues" evidence="1">
    <location>
        <begin position="215"/>
        <end position="235"/>
    </location>
</feature>
<feature type="region of interest" description="Disordered" evidence="1">
    <location>
        <begin position="187"/>
        <end position="235"/>
    </location>
</feature>
<feature type="compositionally biased region" description="Acidic residues" evidence="1">
    <location>
        <begin position="187"/>
        <end position="201"/>
    </location>
</feature>
<protein>
    <submittedName>
        <fullName evidence="2">Uncharacterized protein</fullName>
    </submittedName>
</protein>
<dbReference type="OrthoDB" id="2556775at2759"/>
<sequence>MTDSKSSLIRSTSIKLQRMFSSRRGQSVEDRPPTIRGARRREMDSRTGLDMQRPSTPSSSSDSSSFHTSSSSSSSSSSSINSFDTSKPPPSNPAPQQRLIIRASTFEWTWNWDDNWCLKNLSRENLQVAQEVAPVFPRSFESSSKVVVGEEVSPMSSAVDLSLTRLGRLPRWVLGQEEEVWMCSYFSDDDNNDDEEEEDEERNNTTTFTVRRKPPPAFPNLSPPPPPPPSLPSTS</sequence>
<feature type="compositionally biased region" description="Low complexity" evidence="1">
    <location>
        <begin position="55"/>
        <end position="86"/>
    </location>
</feature>
<evidence type="ECO:0000256" key="1">
    <source>
        <dbReference type="SAM" id="MobiDB-lite"/>
    </source>
</evidence>
<accession>A0A127ZES9</accession>
<feature type="region of interest" description="Disordered" evidence="1">
    <location>
        <begin position="1"/>
        <end position="96"/>
    </location>
</feature>